<sequence>MEELTELWNDMILHEKPSMNDSDARKALRKQRIMRSPLLQRTKQPAQMTTIRFKTDVLKKGVVTTQETIEKA</sequence>
<organism evidence="1 2">
    <name type="scientific">Parelaphostrongylus tenuis</name>
    <name type="common">Meningeal worm</name>
    <dbReference type="NCBI Taxonomy" id="148309"/>
    <lineage>
        <taxon>Eukaryota</taxon>
        <taxon>Metazoa</taxon>
        <taxon>Ecdysozoa</taxon>
        <taxon>Nematoda</taxon>
        <taxon>Chromadorea</taxon>
        <taxon>Rhabditida</taxon>
        <taxon>Rhabditina</taxon>
        <taxon>Rhabditomorpha</taxon>
        <taxon>Strongyloidea</taxon>
        <taxon>Metastrongylidae</taxon>
        <taxon>Parelaphostrongylus</taxon>
    </lineage>
</organism>
<reference evidence="1" key="1">
    <citation type="submission" date="2021-06" db="EMBL/GenBank/DDBJ databases">
        <title>Parelaphostrongylus tenuis whole genome reference sequence.</title>
        <authorList>
            <person name="Garwood T.J."/>
            <person name="Larsen P.A."/>
            <person name="Fountain-Jones N.M."/>
            <person name="Garbe J.R."/>
            <person name="Macchietto M.G."/>
            <person name="Kania S.A."/>
            <person name="Gerhold R.W."/>
            <person name="Richards J.E."/>
            <person name="Wolf T.M."/>
        </authorList>
    </citation>
    <scope>NUCLEOTIDE SEQUENCE</scope>
    <source>
        <strain evidence="1">MNPRO001-30</strain>
        <tissue evidence="1">Meninges</tissue>
    </source>
</reference>
<dbReference type="AlphaFoldDB" id="A0AAD5N2S9"/>
<keyword evidence="2" id="KW-1185">Reference proteome</keyword>
<proteinExistence type="predicted"/>
<accession>A0AAD5N2S9</accession>
<dbReference type="Proteomes" id="UP001196413">
    <property type="component" value="Unassembled WGS sequence"/>
</dbReference>
<comment type="caution">
    <text evidence="1">The sequence shown here is derived from an EMBL/GenBank/DDBJ whole genome shotgun (WGS) entry which is preliminary data.</text>
</comment>
<evidence type="ECO:0000313" key="1">
    <source>
        <dbReference type="EMBL" id="KAJ1356369.1"/>
    </source>
</evidence>
<evidence type="ECO:0000313" key="2">
    <source>
        <dbReference type="Proteomes" id="UP001196413"/>
    </source>
</evidence>
<gene>
    <name evidence="1" type="ORF">KIN20_014072</name>
</gene>
<dbReference type="EMBL" id="JAHQIW010002792">
    <property type="protein sequence ID" value="KAJ1356369.1"/>
    <property type="molecule type" value="Genomic_DNA"/>
</dbReference>
<protein>
    <submittedName>
        <fullName evidence="1">Uncharacterized protein</fullName>
    </submittedName>
</protein>
<name>A0AAD5N2S9_PARTN</name>